<dbReference type="Gene3D" id="1.50.10.100">
    <property type="entry name" value="Chondroitin AC/alginate lyase"/>
    <property type="match status" value="1"/>
</dbReference>
<protein>
    <submittedName>
        <fullName evidence="3">CAZy families PL8 protein</fullName>
    </submittedName>
</protein>
<feature type="non-terminal residue" evidence="3">
    <location>
        <position position="1"/>
    </location>
</feature>
<evidence type="ECO:0000256" key="1">
    <source>
        <dbReference type="PIRSR" id="PIRSR638970-1"/>
    </source>
</evidence>
<dbReference type="GO" id="GO:0016829">
    <property type="term" value="F:lyase activity"/>
    <property type="evidence" value="ECO:0007669"/>
    <property type="project" value="InterPro"/>
</dbReference>
<dbReference type="Pfam" id="PF08124">
    <property type="entry name" value="Lyase_8_N"/>
    <property type="match status" value="1"/>
</dbReference>
<name>A0A060CAP8_9ACTN</name>
<dbReference type="PANTHER" id="PTHR38481:SF1">
    <property type="entry name" value="HYALURONATE LYASE"/>
    <property type="match status" value="1"/>
</dbReference>
<feature type="active site" evidence="1">
    <location>
        <position position="27"/>
    </location>
</feature>
<dbReference type="SUPFAM" id="SSF48230">
    <property type="entry name" value="Chondroitin AC/alginate lyase"/>
    <property type="match status" value="1"/>
</dbReference>
<dbReference type="InterPro" id="IPR008929">
    <property type="entry name" value="Chondroitin_lyas"/>
</dbReference>
<sequence>EAIEAMRDTLKPTRQEGIQPDYTFHQHGPMLYTKGYGSIFANLLLRQMLRMRGTRYAFAEEELRFLIDYLLEGVRWFQRGDALEHSSSNRGISRRPQNATIRDYAPALAMAIKLAGDYRREELEAFKGRVDRALASGSVDFADVHIGHRHFWNSDASTHH</sequence>
<evidence type="ECO:0000313" key="3">
    <source>
        <dbReference type="EMBL" id="AIA93748.1"/>
    </source>
</evidence>
<dbReference type="AlphaFoldDB" id="A0A060CAP8"/>
<feature type="non-terminal residue" evidence="3">
    <location>
        <position position="160"/>
    </location>
</feature>
<organism evidence="3">
    <name type="scientific">uncultured Streptosporangium sp</name>
    <dbReference type="NCBI Taxonomy" id="668992"/>
    <lineage>
        <taxon>Bacteria</taxon>
        <taxon>Bacillati</taxon>
        <taxon>Actinomycetota</taxon>
        <taxon>Actinomycetes</taxon>
        <taxon>Streptosporangiales</taxon>
        <taxon>Streptosporangiaceae</taxon>
        <taxon>Streptosporangium</taxon>
        <taxon>environmental samples</taxon>
    </lineage>
</organism>
<feature type="active site" evidence="1">
    <location>
        <position position="90"/>
    </location>
</feature>
<feature type="domain" description="Polysaccharide lyase 8 N-terminal alpha-helical" evidence="2">
    <location>
        <begin position="2"/>
        <end position="108"/>
    </location>
</feature>
<accession>A0A060CAP8</accession>
<reference evidence="3" key="1">
    <citation type="journal article" date="2013" name="Environ. Microbiol.">
        <title>Seasonally variable intestinal metagenomes of the red palm weevil (Rhynchophorus ferrugineus).</title>
        <authorList>
            <person name="Jia S."/>
            <person name="Zhang X."/>
            <person name="Zhang G."/>
            <person name="Yin A."/>
            <person name="Zhang S."/>
            <person name="Li F."/>
            <person name="Wang L."/>
            <person name="Zhao D."/>
            <person name="Yun Q."/>
            <person name="Tala"/>
            <person name="Wang J."/>
            <person name="Sun G."/>
            <person name="Baabdullah M."/>
            <person name="Yu X."/>
            <person name="Hu S."/>
            <person name="Al-Mssallem I.S."/>
            <person name="Yu J."/>
        </authorList>
    </citation>
    <scope>NUCLEOTIDE SEQUENCE</scope>
</reference>
<dbReference type="EMBL" id="KF126401">
    <property type="protein sequence ID" value="AIA93748.1"/>
    <property type="molecule type" value="Genomic_DNA"/>
</dbReference>
<feature type="active site" evidence="1">
    <location>
        <position position="36"/>
    </location>
</feature>
<proteinExistence type="predicted"/>
<dbReference type="PANTHER" id="PTHR38481">
    <property type="entry name" value="HYALURONATE LYASE"/>
    <property type="match status" value="1"/>
</dbReference>
<dbReference type="InterPro" id="IPR012970">
    <property type="entry name" value="Lyase_8_alpha_N"/>
</dbReference>
<dbReference type="InterPro" id="IPR038970">
    <property type="entry name" value="Lyase_8"/>
</dbReference>
<evidence type="ECO:0000259" key="2">
    <source>
        <dbReference type="Pfam" id="PF08124"/>
    </source>
</evidence>